<dbReference type="Proteomes" id="UP000019376">
    <property type="component" value="Unassembled WGS sequence"/>
</dbReference>
<protein>
    <submittedName>
        <fullName evidence="1">Uncharacterized protein</fullName>
    </submittedName>
</protein>
<dbReference type="OrthoDB" id="4343031at2759"/>
<dbReference type="AlphaFoldDB" id="S8AJ34"/>
<name>S8AJ34_PENO1</name>
<gene>
    <name evidence="1" type="ORF">PDE_00719</name>
</gene>
<accession>S8AJ34</accession>
<organism evidence="1 2">
    <name type="scientific">Penicillium oxalicum (strain 114-2 / CGMCC 5302)</name>
    <name type="common">Penicillium decumbens</name>
    <dbReference type="NCBI Taxonomy" id="933388"/>
    <lineage>
        <taxon>Eukaryota</taxon>
        <taxon>Fungi</taxon>
        <taxon>Dikarya</taxon>
        <taxon>Ascomycota</taxon>
        <taxon>Pezizomycotina</taxon>
        <taxon>Eurotiomycetes</taxon>
        <taxon>Eurotiomycetidae</taxon>
        <taxon>Eurotiales</taxon>
        <taxon>Aspergillaceae</taxon>
        <taxon>Penicillium</taxon>
    </lineage>
</organism>
<evidence type="ECO:0000313" key="2">
    <source>
        <dbReference type="Proteomes" id="UP000019376"/>
    </source>
</evidence>
<sequence length="108" mass="11899">MLSSLIKHRITRPSAFALTKVASASLTGKVPPNVRTSEEFFVTTSFPDDDSAVKSDVFDGQARTMASQTTPAKFTAAEIEQHKAVIYDSIIPKDPSRFLRRKKNDGII</sequence>
<keyword evidence="2" id="KW-1185">Reference proteome</keyword>
<proteinExistence type="predicted"/>
<dbReference type="EMBL" id="KB644408">
    <property type="protein sequence ID" value="EPS25783.1"/>
    <property type="molecule type" value="Genomic_DNA"/>
</dbReference>
<evidence type="ECO:0000313" key="1">
    <source>
        <dbReference type="EMBL" id="EPS25783.1"/>
    </source>
</evidence>
<reference evidence="1 2" key="1">
    <citation type="journal article" date="2013" name="PLoS ONE">
        <title>Genomic and secretomic analyses reveal unique features of the lignocellulolytic enzyme system of Penicillium decumbens.</title>
        <authorList>
            <person name="Liu G."/>
            <person name="Zhang L."/>
            <person name="Wei X."/>
            <person name="Zou G."/>
            <person name="Qin Y."/>
            <person name="Ma L."/>
            <person name="Li J."/>
            <person name="Zheng H."/>
            <person name="Wang S."/>
            <person name="Wang C."/>
            <person name="Xun L."/>
            <person name="Zhao G.-P."/>
            <person name="Zhou Z."/>
            <person name="Qu Y."/>
        </authorList>
    </citation>
    <scope>NUCLEOTIDE SEQUENCE [LARGE SCALE GENOMIC DNA]</scope>
    <source>
        <strain evidence="2">114-2 / CGMCC 5302</strain>
    </source>
</reference>
<dbReference type="HOGENOM" id="CLU_2197832_0_0_1"/>